<keyword evidence="7" id="KW-0677">Repeat</keyword>
<keyword evidence="17" id="KW-1185">Reference proteome</keyword>
<keyword evidence="2 9" id="KW-0489">Methyltransferase</keyword>
<feature type="domain" description="B12-binding" evidence="14">
    <location>
        <begin position="416"/>
        <end position="551"/>
    </location>
</feature>
<dbReference type="InterPro" id="IPR050554">
    <property type="entry name" value="Met_Synthase/Corrinoid"/>
</dbReference>
<dbReference type="OrthoDB" id="261426at2759"/>
<dbReference type="UniPathway" id="UPA00051">
    <property type="reaction ID" value="UER00081"/>
</dbReference>
<reference evidence="16 17" key="1">
    <citation type="journal article" date="2018" name="New Phytol.">
        <title>Phylogenomics of Endogonaceae and evolution of mycorrhizas within Mucoromycota.</title>
        <authorList>
            <person name="Chang Y."/>
            <person name="Desiro A."/>
            <person name="Na H."/>
            <person name="Sandor L."/>
            <person name="Lipzen A."/>
            <person name="Clum A."/>
            <person name="Barry K."/>
            <person name="Grigoriev I.V."/>
            <person name="Martin F.M."/>
            <person name="Stajich J.E."/>
            <person name="Smith M.E."/>
            <person name="Bonito G."/>
            <person name="Spatafora J.W."/>
        </authorList>
    </citation>
    <scope>NUCLEOTIDE SEQUENCE [LARGE SCALE GENOMIC DNA]</scope>
    <source>
        <strain evidence="16 17">GMNB39</strain>
    </source>
</reference>
<feature type="binding site" evidence="11">
    <location>
        <position position="343"/>
    </location>
    <ligand>
        <name>methylcob(III)alamin</name>
        <dbReference type="ChEBI" id="CHEBI:28115"/>
    </ligand>
</feature>
<keyword evidence="4 9" id="KW-0808">Transferase</keyword>
<dbReference type="InterPro" id="IPR037010">
    <property type="entry name" value="VitB12-dep_Met_synth_activ_sf"/>
</dbReference>
<evidence type="ECO:0000256" key="1">
    <source>
        <dbReference type="ARBA" id="ARBA00010398"/>
    </source>
</evidence>
<proteinExistence type="inferred from homology"/>
<dbReference type="InterPro" id="IPR036724">
    <property type="entry name" value="Cobalamin-bd_sf"/>
</dbReference>
<dbReference type="FunFam" id="3.40.50.280:FF:000001">
    <property type="entry name" value="Methionine synthase"/>
    <property type="match status" value="1"/>
</dbReference>
<dbReference type="EMBL" id="RBNI01006111">
    <property type="protein sequence ID" value="RUP46241.1"/>
    <property type="molecule type" value="Genomic_DNA"/>
</dbReference>
<comment type="domain">
    <text evidence="9">Modular enzyme with four functionally distinct domains. The isolated Hcy-binding domain catalyzes methyl transfer from free methylcobalamin to homocysteine. The Hcy-binding domain in association with the pterin-binding domain catalyzes the methylation of cob(I)alamin by methyltetrahydrofolate and the methylation of homocysteine. The B12-binding domain binds the cofactor. The AdoMet activation domain binds S-adenosyl-L-methionine. Under aerobic conditions cob(I)alamin can be converted to inactive cob(II)alamin. Reductive methylation by S-adenosyl-L-methionine and flavodoxin regenerates methylcobalamin.</text>
</comment>
<feature type="binding site" evidence="11">
    <location>
        <begin position="883"/>
        <end position="884"/>
    </location>
    <ligand>
        <name>S-adenosyl-L-methionine</name>
        <dbReference type="ChEBI" id="CHEBI:59789"/>
    </ligand>
</feature>
<name>A0A433D5Y3_9FUNG</name>
<dbReference type="SUPFAM" id="SSF51717">
    <property type="entry name" value="Dihydropteroate synthetase-like"/>
    <property type="match status" value="1"/>
</dbReference>
<sequence>MVLSGLEPLRIDALTNFVNVGERCNVAGSRKFCRHIIKGEYEEALNIARSQVESGAQIVDVNFDEGLLDGKAAMTKFLNLLAGDPDIARVPLMIDSSNFEVIMAGLKCAQGKCIVNSISLKEGEADFIKKAEIVKRFGAAVVVMAFDEVGQAAEAPRKVEICTRSLNPNDIIFDPNILTIATGMEEHNNYGVEFINATREIKRTLPGAKVSGGVSNLSFSFRGQDKVREAMHSYHAIKAGMDMGIVNAGFLTVYDDIPKDLLEMCENALWNRDPESTEKLLEYAKSHAKGAKKDDDDEVWRRAPVTERLTYALVKGIMNYVVEDTEECRADKSKYPRALNVIEGPLMAGMNVVGDLFGKGKMFLPQVIRSARFYLTGANVYYSVMKKAVAYLIDFIQEEKLADAAANGDTGEPKGNGTIIMATVKGDVHDIGKNITGVVLGCNNYKVIDLGVMVPYDKILKAAIDEKADVIGLSGLITPSLEEMTVVAKEMERAGFKIPLLIGGATTSKMHTAVKIAPKYSNPVIYVLDASRSVPVVASLLDPNQKEEFAQDIAEEYDELRQEYYDGLEEKRLLTLQAARNKGFKINWQASPPARKPEFLGTKFLDNYPLEKLLDRIDWNPFFQVFQLRGRYPNRGFPKIFDDEAVGAEAKRLYDDAQKMVKQILKNKSLTARAVVGFYPANSVGDDIQIYEDETRSKVLTTFFGLRQQTEKENDEPYYCLSDFIAPKETGLPDYLGIFAASAGFGADALADKYKEQDLDDYSSIMVKAIADRFAEAMAEKLHEDIRKEYWGYAPEESLTAADIFAVKYQGIRPAPGYPSQPDHTEKLAMWDIADIAKQSGTEFVFMHSNHNAHLGITLTESLAMDPGASVSALVFGHSQSTYFAVGKIDKDQVWISLDAFAEHFQYRDLVIFTTSRKS</sequence>
<evidence type="ECO:0000259" key="12">
    <source>
        <dbReference type="PROSITE" id="PS50972"/>
    </source>
</evidence>
<comment type="cofactor">
    <cofactor evidence="9">
        <name>Zn(2+)</name>
        <dbReference type="ChEBI" id="CHEBI:29105"/>
    </cofactor>
</comment>
<keyword evidence="9" id="KW-0028">Amino-acid biosynthesis</keyword>
<dbReference type="InterPro" id="IPR006158">
    <property type="entry name" value="Cobalamin-bd"/>
</dbReference>
<feature type="domain" description="AdoMet activation" evidence="13">
    <location>
        <begin position="567"/>
        <end position="919"/>
    </location>
</feature>
<dbReference type="Gene3D" id="3.10.196.10">
    <property type="entry name" value="Vitamin B12-dependent methionine synthase, activation domain"/>
    <property type="match status" value="1"/>
</dbReference>
<organism evidence="16 17">
    <name type="scientific">Jimgerdemannia flammicorona</name>
    <dbReference type="NCBI Taxonomy" id="994334"/>
    <lineage>
        <taxon>Eukaryota</taxon>
        <taxon>Fungi</taxon>
        <taxon>Fungi incertae sedis</taxon>
        <taxon>Mucoromycota</taxon>
        <taxon>Mucoromycotina</taxon>
        <taxon>Endogonomycetes</taxon>
        <taxon>Endogonales</taxon>
        <taxon>Endogonaceae</taxon>
        <taxon>Jimgerdemannia</taxon>
    </lineage>
</organism>
<evidence type="ECO:0000256" key="8">
    <source>
        <dbReference type="ARBA" id="ARBA00023285"/>
    </source>
</evidence>
<comment type="cofactor">
    <cofactor evidence="9 10">
        <name>methylcob(III)alamin</name>
        <dbReference type="ChEBI" id="CHEBI:28115"/>
    </cofactor>
</comment>
<dbReference type="PANTHER" id="PTHR45833">
    <property type="entry name" value="METHIONINE SYNTHASE"/>
    <property type="match status" value="1"/>
</dbReference>
<dbReference type="PANTHER" id="PTHR45833:SF1">
    <property type="entry name" value="METHIONINE SYNTHASE"/>
    <property type="match status" value="1"/>
</dbReference>
<dbReference type="CDD" id="cd00740">
    <property type="entry name" value="MeTr"/>
    <property type="match status" value="1"/>
</dbReference>
<evidence type="ECO:0000256" key="7">
    <source>
        <dbReference type="ARBA" id="ARBA00022737"/>
    </source>
</evidence>
<dbReference type="Gene3D" id="1.10.288.10">
    <property type="entry name" value="Cobalamin-dependent Methionine Synthase, domain 2"/>
    <property type="match status" value="1"/>
</dbReference>
<keyword evidence="8 9" id="KW-0170">Cobalt</keyword>
<dbReference type="SUPFAM" id="SSF56507">
    <property type="entry name" value="Methionine synthase activation domain-like"/>
    <property type="match status" value="1"/>
</dbReference>
<comment type="similarity">
    <text evidence="1">Belongs to the vitamin-B12 dependent methionine synthase family.</text>
</comment>
<dbReference type="PIRSF" id="PIRSF000381">
    <property type="entry name" value="MetH"/>
    <property type="match status" value="1"/>
</dbReference>
<evidence type="ECO:0000256" key="10">
    <source>
        <dbReference type="PIRSR" id="PIRSR000381-1"/>
    </source>
</evidence>
<feature type="binding site" evidence="11">
    <location>
        <position position="813"/>
    </location>
    <ligand>
        <name>S-adenosyl-L-methionine</name>
        <dbReference type="ChEBI" id="CHEBI:59789"/>
    </ligand>
</feature>
<evidence type="ECO:0000259" key="15">
    <source>
        <dbReference type="PROSITE" id="PS51337"/>
    </source>
</evidence>
<comment type="function">
    <text evidence="9">Catalyzes the transfer of a methyl group from methyl-cobalamin to homocysteine, yielding enzyme-bound cob(I)alamin and methionine. Subsequently, remethylates the cofactor using methyltetrahydrofolate.</text>
</comment>
<evidence type="ECO:0000256" key="2">
    <source>
        <dbReference type="ARBA" id="ARBA00022603"/>
    </source>
</evidence>
<feature type="binding site" evidence="11">
    <location>
        <position position="618"/>
    </location>
    <ligand>
        <name>S-adenosyl-L-methionine</name>
        <dbReference type="ChEBI" id="CHEBI:59789"/>
    </ligand>
</feature>
<dbReference type="Gene3D" id="1.10.1240.10">
    <property type="entry name" value="Methionine synthase domain"/>
    <property type="match status" value="1"/>
</dbReference>
<comment type="catalytic activity">
    <reaction evidence="9">
        <text>(6S)-5-methyl-5,6,7,8-tetrahydrofolate + L-homocysteine = (6S)-5,6,7,8-tetrahydrofolate + L-methionine</text>
        <dbReference type="Rhea" id="RHEA:11172"/>
        <dbReference type="ChEBI" id="CHEBI:18608"/>
        <dbReference type="ChEBI" id="CHEBI:57453"/>
        <dbReference type="ChEBI" id="CHEBI:57844"/>
        <dbReference type="ChEBI" id="CHEBI:58199"/>
        <dbReference type="EC" id="2.1.1.13"/>
    </reaction>
</comment>
<protein>
    <recommendedName>
        <fullName evidence="9">Methionine synthase</fullName>
        <ecNumber evidence="9">2.1.1.13</ecNumber>
    </recommendedName>
    <alternativeName>
        <fullName evidence="9">5-methyltetrahydrofolate--homocysteine methyltransferase</fullName>
    </alternativeName>
</protein>
<evidence type="ECO:0000256" key="11">
    <source>
        <dbReference type="PIRSR" id="PIRSR000381-2"/>
    </source>
</evidence>
<keyword evidence="3 9" id="KW-0846">Cobalamin</keyword>
<dbReference type="GO" id="GO:0008270">
    <property type="term" value="F:zinc ion binding"/>
    <property type="evidence" value="ECO:0007669"/>
    <property type="project" value="UniProtKB-UniRule"/>
</dbReference>
<evidence type="ECO:0000256" key="9">
    <source>
        <dbReference type="PIRNR" id="PIRNR000381"/>
    </source>
</evidence>
<dbReference type="Gene3D" id="3.40.50.280">
    <property type="entry name" value="Cobalamin-binding domain"/>
    <property type="match status" value="1"/>
</dbReference>
<comment type="caution">
    <text evidence="16">The sequence shown here is derived from an EMBL/GenBank/DDBJ whole genome shotgun (WGS) entry which is preliminary data.</text>
</comment>
<dbReference type="Gene3D" id="3.20.20.20">
    <property type="entry name" value="Dihydropteroate synthase-like"/>
    <property type="match status" value="1"/>
</dbReference>
<dbReference type="EC" id="2.1.1.13" evidence="9"/>
<evidence type="ECO:0000259" key="14">
    <source>
        <dbReference type="PROSITE" id="PS51332"/>
    </source>
</evidence>
<dbReference type="InterPro" id="IPR011005">
    <property type="entry name" value="Dihydropteroate_synth-like_sf"/>
</dbReference>
<dbReference type="InterPro" id="IPR004223">
    <property type="entry name" value="VitB12-dep_Met_synth_activ_dom"/>
</dbReference>
<dbReference type="Pfam" id="PF02310">
    <property type="entry name" value="B12-binding"/>
    <property type="match status" value="1"/>
</dbReference>
<keyword evidence="6 9" id="KW-0479">Metal-binding</keyword>
<dbReference type="GO" id="GO:0046653">
    <property type="term" value="P:tetrahydrofolate metabolic process"/>
    <property type="evidence" value="ECO:0007669"/>
    <property type="project" value="TreeGrafter"/>
</dbReference>
<dbReference type="PROSITE" id="PS51337">
    <property type="entry name" value="B12_BINDING_NTER"/>
    <property type="match status" value="1"/>
</dbReference>
<evidence type="ECO:0000313" key="17">
    <source>
        <dbReference type="Proteomes" id="UP000268093"/>
    </source>
</evidence>
<dbReference type="FunFam" id="3.20.20.20:FF:000002">
    <property type="entry name" value="Methionine synthase"/>
    <property type="match status" value="1"/>
</dbReference>
<evidence type="ECO:0000256" key="4">
    <source>
        <dbReference type="ARBA" id="ARBA00022679"/>
    </source>
</evidence>
<dbReference type="SUPFAM" id="SSF47644">
    <property type="entry name" value="Methionine synthase domain"/>
    <property type="match status" value="1"/>
</dbReference>
<dbReference type="CDD" id="cd02069">
    <property type="entry name" value="methionine_synthase_B12_BD"/>
    <property type="match status" value="1"/>
</dbReference>
<keyword evidence="5 9" id="KW-0949">S-adenosyl-L-methionine</keyword>
<keyword evidence="9" id="KW-0862">Zinc</keyword>
<evidence type="ECO:0000256" key="3">
    <source>
        <dbReference type="ARBA" id="ARBA00022628"/>
    </source>
</evidence>
<evidence type="ECO:0000259" key="13">
    <source>
        <dbReference type="PROSITE" id="PS50974"/>
    </source>
</evidence>
<feature type="binding site" evidence="11">
    <location>
        <begin position="426"/>
        <end position="430"/>
    </location>
    <ligand>
        <name>methylcob(III)alamin</name>
        <dbReference type="ChEBI" id="CHEBI:28115"/>
    </ligand>
</feature>
<dbReference type="Proteomes" id="UP000268093">
    <property type="component" value="Unassembled WGS sequence"/>
</dbReference>
<feature type="binding site" evidence="11">
    <location>
        <position position="478"/>
    </location>
    <ligand>
        <name>methylcob(III)alamin</name>
        <dbReference type="ChEBI" id="CHEBI:28115"/>
    </ligand>
</feature>
<dbReference type="GO" id="GO:0005829">
    <property type="term" value="C:cytosol"/>
    <property type="evidence" value="ECO:0007669"/>
    <property type="project" value="TreeGrafter"/>
</dbReference>
<dbReference type="InterPro" id="IPR011822">
    <property type="entry name" value="MetH"/>
</dbReference>
<dbReference type="GO" id="GO:0032259">
    <property type="term" value="P:methylation"/>
    <property type="evidence" value="ECO:0007669"/>
    <property type="project" value="UniProtKB-KW"/>
</dbReference>
<comment type="pathway">
    <text evidence="9">Amino-acid biosynthesis; L-methionine biosynthesis via de novo pathway; L-methionine from L-homocysteine (MetH route): step 1/1.</text>
</comment>
<gene>
    <name evidence="16" type="ORF">BC936DRAFT_147182</name>
</gene>
<dbReference type="InterPro" id="IPR033706">
    <property type="entry name" value="Met_synthase_B12-bd"/>
</dbReference>
<dbReference type="PROSITE" id="PS50972">
    <property type="entry name" value="PTERIN_BINDING"/>
    <property type="match status" value="1"/>
</dbReference>
<dbReference type="PROSITE" id="PS50974">
    <property type="entry name" value="ADOMET_ACTIVATION"/>
    <property type="match status" value="1"/>
</dbReference>
<dbReference type="FunFam" id="1.10.1240.10:FF:000001">
    <property type="entry name" value="Methionine synthase"/>
    <property type="match status" value="1"/>
</dbReference>
<dbReference type="PROSITE" id="PS51332">
    <property type="entry name" value="B12_BINDING"/>
    <property type="match status" value="1"/>
</dbReference>
<evidence type="ECO:0000256" key="5">
    <source>
        <dbReference type="ARBA" id="ARBA00022691"/>
    </source>
</evidence>
<dbReference type="Pfam" id="PF02965">
    <property type="entry name" value="Met_synt_B12"/>
    <property type="match status" value="1"/>
</dbReference>
<dbReference type="GO" id="GO:0050667">
    <property type="term" value="P:homocysteine metabolic process"/>
    <property type="evidence" value="ECO:0007669"/>
    <property type="project" value="TreeGrafter"/>
</dbReference>
<dbReference type="NCBIfam" id="TIGR02082">
    <property type="entry name" value="metH"/>
    <property type="match status" value="1"/>
</dbReference>
<dbReference type="InterPro" id="IPR003759">
    <property type="entry name" value="Cbl-bd_cap"/>
</dbReference>
<evidence type="ECO:0000256" key="6">
    <source>
        <dbReference type="ARBA" id="ARBA00022723"/>
    </source>
</evidence>
<dbReference type="GO" id="GO:0008705">
    <property type="term" value="F:methionine synthase activity"/>
    <property type="evidence" value="ECO:0007669"/>
    <property type="project" value="UniProtKB-UniRule"/>
</dbReference>
<dbReference type="Pfam" id="PF02607">
    <property type="entry name" value="B12-binding_2"/>
    <property type="match status" value="1"/>
</dbReference>
<dbReference type="GO" id="GO:0031419">
    <property type="term" value="F:cobalamin binding"/>
    <property type="evidence" value="ECO:0007669"/>
    <property type="project" value="UniProtKB-UniRule"/>
</dbReference>
<dbReference type="InterPro" id="IPR036594">
    <property type="entry name" value="Meth_synthase_dom"/>
</dbReference>
<dbReference type="Pfam" id="PF00809">
    <property type="entry name" value="Pterin_bind"/>
    <property type="match status" value="1"/>
</dbReference>
<accession>A0A433D5Y3</accession>
<dbReference type="SMART" id="SM01018">
    <property type="entry name" value="B12-binding_2"/>
    <property type="match status" value="1"/>
</dbReference>
<feature type="binding site" evidence="11">
    <location>
        <position position="474"/>
    </location>
    <ligand>
        <name>methylcob(III)alamin</name>
        <dbReference type="ChEBI" id="CHEBI:28115"/>
    </ligand>
</feature>
<evidence type="ECO:0000313" key="16">
    <source>
        <dbReference type="EMBL" id="RUP46241.1"/>
    </source>
</evidence>
<keyword evidence="9" id="KW-0486">Methionine biosynthesis</keyword>
<feature type="binding site" description="axial binding residue" evidence="10">
    <location>
        <position position="429"/>
    </location>
    <ligand>
        <name>methylcob(III)alamin</name>
        <dbReference type="ChEBI" id="CHEBI:28115"/>
    </ligand>
    <ligandPart>
        <name>Co</name>
        <dbReference type="ChEBI" id="CHEBI:27638"/>
    </ligandPart>
</feature>
<dbReference type="InterPro" id="IPR000489">
    <property type="entry name" value="Pterin-binding_dom"/>
</dbReference>
<feature type="domain" description="B12-binding N-terminal" evidence="15">
    <location>
        <begin position="296"/>
        <end position="393"/>
    </location>
</feature>
<feature type="domain" description="Pterin-binding" evidence="12">
    <location>
        <begin position="17"/>
        <end position="266"/>
    </location>
</feature>
<dbReference type="SUPFAM" id="SSF52242">
    <property type="entry name" value="Cobalamin (vitamin B12)-binding domain"/>
    <property type="match status" value="1"/>
</dbReference>
<feature type="binding site" evidence="11">
    <location>
        <position position="530"/>
    </location>
    <ligand>
        <name>methylcob(III)alamin</name>
        <dbReference type="ChEBI" id="CHEBI:28115"/>
    </ligand>
</feature>
<dbReference type="AlphaFoldDB" id="A0A433D5Y3"/>